<reference evidence="2 3" key="1">
    <citation type="journal article" date="2014" name="PLoS ONE">
        <title>Identification and Characterization of a New Erythromycin Biosynthetic Gene Cluster in Actinopolyspora erythraea YIM90600, a Novel Erythronolide-Producing Halophilic Actinomycete Isolated from Salt Field.</title>
        <authorList>
            <person name="Chen D."/>
            <person name="Feng J."/>
            <person name="Huang L."/>
            <person name="Zhang Q."/>
            <person name="Wu J."/>
            <person name="Zhu X."/>
            <person name="Duan Y."/>
            <person name="Xu Z."/>
        </authorList>
    </citation>
    <scope>NUCLEOTIDE SEQUENCE [LARGE SCALE GENOMIC DNA]</scope>
    <source>
        <strain evidence="2 3">YIM90600</strain>
    </source>
</reference>
<feature type="region of interest" description="Disordered" evidence="1">
    <location>
        <begin position="13"/>
        <end position="40"/>
    </location>
</feature>
<evidence type="ECO:0000313" key="3">
    <source>
        <dbReference type="Proteomes" id="UP000029737"/>
    </source>
</evidence>
<dbReference type="Pfam" id="PF12079">
    <property type="entry name" value="DUF3558"/>
    <property type="match status" value="1"/>
</dbReference>
<evidence type="ECO:0008006" key="4">
    <source>
        <dbReference type="Google" id="ProtNLM"/>
    </source>
</evidence>
<keyword evidence="3" id="KW-1185">Reference proteome</keyword>
<dbReference type="InterPro" id="IPR024520">
    <property type="entry name" value="DUF3558"/>
</dbReference>
<evidence type="ECO:0000313" key="2">
    <source>
        <dbReference type="EMBL" id="KGI80671.1"/>
    </source>
</evidence>
<accession>A0ABR4X216</accession>
<dbReference type="EMBL" id="JPMV01000027">
    <property type="protein sequence ID" value="KGI80671.1"/>
    <property type="molecule type" value="Genomic_DNA"/>
</dbReference>
<gene>
    <name evidence="2" type="ORF">IL38_15010</name>
</gene>
<dbReference type="Proteomes" id="UP000029737">
    <property type="component" value="Unassembled WGS sequence"/>
</dbReference>
<evidence type="ECO:0000256" key="1">
    <source>
        <dbReference type="SAM" id="MobiDB-lite"/>
    </source>
</evidence>
<comment type="caution">
    <text evidence="2">The sequence shown here is derived from an EMBL/GenBank/DDBJ whole genome shotgun (WGS) entry which is preliminary data.</text>
</comment>
<proteinExistence type="predicted"/>
<name>A0ABR4X216_9ACTN</name>
<protein>
    <recommendedName>
        <fullName evidence="4">DUF3558 domain-containing protein</fullName>
    </recommendedName>
</protein>
<feature type="compositionally biased region" description="Polar residues" evidence="1">
    <location>
        <begin position="25"/>
        <end position="34"/>
    </location>
</feature>
<organism evidence="2 3">
    <name type="scientific">Actinopolyspora erythraea</name>
    <dbReference type="NCBI Taxonomy" id="414996"/>
    <lineage>
        <taxon>Bacteria</taxon>
        <taxon>Bacillati</taxon>
        <taxon>Actinomycetota</taxon>
        <taxon>Actinomycetes</taxon>
        <taxon>Actinopolysporales</taxon>
        <taxon>Actinopolysporaceae</taxon>
        <taxon>Actinopolyspora</taxon>
    </lineage>
</organism>
<sequence>MAAVAGVALIGSSACSPSEGAGDGSSETTGNSPSDEALASVKPCEMLSSETLKSFGLEVPGEPKDQLPWAPGCYYSGEPVSVRMEKNTRETVSSSEEKSVWVEFERLEVNGRTGARAINQGTTKARLCNVMFDAGQGLIQVQARENQLPDDVDECQEALKIAKKIEPNVPEPA</sequence>